<dbReference type="GO" id="GO:0005634">
    <property type="term" value="C:nucleus"/>
    <property type="evidence" value="ECO:0007669"/>
    <property type="project" value="TreeGrafter"/>
</dbReference>
<dbReference type="PROSITE" id="PS50865">
    <property type="entry name" value="ZF_MYND_2"/>
    <property type="match status" value="1"/>
</dbReference>
<organism evidence="11 12">
    <name type="scientific">Eptatretus burgeri</name>
    <name type="common">Inshore hagfish</name>
    <dbReference type="NCBI Taxonomy" id="7764"/>
    <lineage>
        <taxon>Eukaryota</taxon>
        <taxon>Metazoa</taxon>
        <taxon>Chordata</taxon>
        <taxon>Craniata</taxon>
        <taxon>Vertebrata</taxon>
        <taxon>Cyclostomata</taxon>
        <taxon>Myxini</taxon>
        <taxon>Myxiniformes</taxon>
        <taxon>Myxinidae</taxon>
        <taxon>Eptatretinae</taxon>
        <taxon>Eptatretus</taxon>
    </lineage>
</organism>
<evidence type="ECO:0000256" key="7">
    <source>
        <dbReference type="ARBA" id="ARBA00047571"/>
    </source>
</evidence>
<dbReference type="Ensembl" id="ENSEBUT00000022212.1">
    <property type="protein sequence ID" value="ENSEBUP00000021635.1"/>
    <property type="gene ID" value="ENSEBUG00000013361.1"/>
</dbReference>
<dbReference type="PANTHER" id="PTHR12197">
    <property type="entry name" value="HISTONE-LYSINE N-METHYLTRANSFERASE SMYD"/>
    <property type="match status" value="1"/>
</dbReference>
<dbReference type="PROSITE" id="PS01360">
    <property type="entry name" value="ZF_MYND_1"/>
    <property type="match status" value="1"/>
</dbReference>
<proteinExistence type="predicted"/>
<dbReference type="PROSITE" id="PS50280">
    <property type="entry name" value="SET"/>
    <property type="match status" value="1"/>
</dbReference>
<evidence type="ECO:0000256" key="6">
    <source>
        <dbReference type="ARBA" id="ARBA00022833"/>
    </source>
</evidence>
<dbReference type="EC" id="2.1.1.354" evidence="1"/>
<protein>
    <recommendedName>
        <fullName evidence="1">[histone H3]-lysine(4) N-trimethyltransferase</fullName>
        <ecNumber evidence="1">2.1.1.354</ecNumber>
    </recommendedName>
</protein>
<evidence type="ECO:0000313" key="12">
    <source>
        <dbReference type="Proteomes" id="UP000694388"/>
    </source>
</evidence>
<dbReference type="GO" id="GO:0032259">
    <property type="term" value="P:methylation"/>
    <property type="evidence" value="ECO:0007669"/>
    <property type="project" value="UniProtKB-KW"/>
</dbReference>
<evidence type="ECO:0000259" key="9">
    <source>
        <dbReference type="PROSITE" id="PS50280"/>
    </source>
</evidence>
<dbReference type="PANTHER" id="PTHR12197:SF184">
    <property type="entry name" value="HISTONE-LYSINE N-METHYLTRANSFERASE SMYD1"/>
    <property type="match status" value="1"/>
</dbReference>
<keyword evidence="5 8" id="KW-0863">Zinc-finger</keyword>
<dbReference type="Gene3D" id="6.10.140.2220">
    <property type="match status" value="1"/>
</dbReference>
<evidence type="ECO:0000256" key="3">
    <source>
        <dbReference type="ARBA" id="ARBA00022691"/>
    </source>
</evidence>
<evidence type="ECO:0000256" key="1">
    <source>
        <dbReference type="ARBA" id="ARBA00012182"/>
    </source>
</evidence>
<dbReference type="GO" id="GO:0140999">
    <property type="term" value="F:histone H3K4 trimethyltransferase activity"/>
    <property type="evidence" value="ECO:0007669"/>
    <property type="project" value="UniProtKB-EC"/>
</dbReference>
<dbReference type="InterPro" id="IPR046341">
    <property type="entry name" value="SET_dom_sf"/>
</dbReference>
<evidence type="ECO:0000256" key="5">
    <source>
        <dbReference type="ARBA" id="ARBA00022771"/>
    </source>
</evidence>
<dbReference type="Gene3D" id="1.10.220.160">
    <property type="match status" value="1"/>
</dbReference>
<dbReference type="Gene3D" id="2.170.270.10">
    <property type="entry name" value="SET domain"/>
    <property type="match status" value="1"/>
</dbReference>
<accession>A0A8C4QYX6</accession>
<evidence type="ECO:0000256" key="2">
    <source>
        <dbReference type="ARBA" id="ARBA00022603"/>
    </source>
</evidence>
<evidence type="ECO:0000256" key="4">
    <source>
        <dbReference type="ARBA" id="ARBA00022723"/>
    </source>
</evidence>
<keyword evidence="12" id="KW-1185">Reference proteome</keyword>
<evidence type="ECO:0000256" key="8">
    <source>
        <dbReference type="PROSITE-ProRule" id="PRU00134"/>
    </source>
</evidence>
<dbReference type="Proteomes" id="UP000694388">
    <property type="component" value="Unplaced"/>
</dbReference>
<dbReference type="Ensembl" id="ENSEBUT00000022223.1">
    <property type="protein sequence ID" value="ENSEBUP00000021647.1"/>
    <property type="gene ID" value="ENSEBUG00000013361.1"/>
</dbReference>
<dbReference type="Pfam" id="PF01753">
    <property type="entry name" value="zf-MYND"/>
    <property type="match status" value="1"/>
</dbReference>
<dbReference type="InterPro" id="IPR001214">
    <property type="entry name" value="SET_dom"/>
</dbReference>
<keyword evidence="6" id="KW-0862">Zinc</keyword>
<evidence type="ECO:0000313" key="11">
    <source>
        <dbReference type="Ensembl" id="ENSEBUP00000021647.1"/>
    </source>
</evidence>
<dbReference type="Pfam" id="PF00856">
    <property type="entry name" value="SET"/>
    <property type="match status" value="1"/>
</dbReference>
<comment type="catalytic activity">
    <reaction evidence="7">
        <text>L-lysyl(4)-[histone H3] + 3 S-adenosyl-L-methionine = N(6),N(6),N(6)-trimethyl-L-lysyl(4)-[histone H3] + 3 S-adenosyl-L-homocysteine + 3 H(+)</text>
        <dbReference type="Rhea" id="RHEA:60260"/>
        <dbReference type="Rhea" id="RHEA-COMP:15537"/>
        <dbReference type="Rhea" id="RHEA-COMP:15547"/>
        <dbReference type="ChEBI" id="CHEBI:15378"/>
        <dbReference type="ChEBI" id="CHEBI:29969"/>
        <dbReference type="ChEBI" id="CHEBI:57856"/>
        <dbReference type="ChEBI" id="CHEBI:59789"/>
        <dbReference type="ChEBI" id="CHEBI:61961"/>
        <dbReference type="EC" id="2.1.1.354"/>
    </reaction>
</comment>
<keyword evidence="2" id="KW-0808">Transferase</keyword>
<feature type="domain" description="SET" evidence="9">
    <location>
        <begin position="9"/>
        <end position="254"/>
    </location>
</feature>
<keyword evidence="3" id="KW-0949">S-adenosyl-L-methionine</keyword>
<dbReference type="AlphaFoldDB" id="A0A8C4QYX6"/>
<feature type="domain" description="MYND-type" evidence="10">
    <location>
        <begin position="54"/>
        <end position="92"/>
    </location>
</feature>
<dbReference type="SUPFAM" id="SSF82199">
    <property type="entry name" value="SET domain"/>
    <property type="match status" value="1"/>
</dbReference>
<dbReference type="InterPro" id="IPR050869">
    <property type="entry name" value="H3K4_H4K5_MeTrfase"/>
</dbReference>
<keyword evidence="2" id="KW-0489">Methyltransferase</keyword>
<name>A0A8C4QYX6_EPTBU</name>
<dbReference type="InterPro" id="IPR002893">
    <property type="entry name" value="Znf_MYND"/>
</dbReference>
<keyword evidence="4" id="KW-0479">Metal-binding</keyword>
<dbReference type="GeneTree" id="ENSGT00940000156114"/>
<reference evidence="11" key="1">
    <citation type="submission" date="2025-05" db="UniProtKB">
        <authorList>
            <consortium name="Ensembl"/>
        </authorList>
    </citation>
    <scope>IDENTIFICATION</scope>
</reference>
<evidence type="ECO:0000259" key="10">
    <source>
        <dbReference type="PROSITE" id="PS50865"/>
    </source>
</evidence>
<dbReference type="GO" id="GO:0008270">
    <property type="term" value="F:zinc ion binding"/>
    <property type="evidence" value="ECO:0007669"/>
    <property type="project" value="UniProtKB-KW"/>
</dbReference>
<sequence length="275" mass="31223">MDVQTMELQQVRVTELKGKGVGLIAAQTFQPSDVVFAEQAFAAVPFSSIATRTCNSCFRRGWRLIPCHQCNLAWYCNRTCLREARTVHGSECKDLLRMQHVNDTVRLAAQVLKRVARDSVAITDGDLVTIDRLQTHSERLSQDLQAIMKTDLSAFLNFCPKAAENFDGNFIEHVLCVIHEYSLLLHDQSGTNPVGMGLFLLASLLNHSCAPNCYLVFNNGNYEANNTMYHTPARLEVRALFPIKENDELTIFICLFLVFWRRTKDFSQGAFFHRL</sequence>